<sequence length="471" mass="51770">MKGPPLQPGHLQNGTGPTSEEVGSGPSQPLNGWGDVEQFFGRFDDQQWAAIQRERSKRMEEQKKMFVDRRLCLVLELHHTLLNSTKFRFPHLPFPILFPSPCSDFDSDFDFDFDYLPYLLRLTVAEEVEVEFEVDGWFYEIVFRIQYSSDKVGSLIGKSGTIIQAIQNESGAHIAIGAPVSDCDERLITISAMEKSAAESRNSDSQNAVILIFNRYVESGFQKGMDMTSSSGAQVSTRLVISQNQMGCLLGKGGSIVADMKKMTGAFIKIVGAHQAPKCALKTDQVVLMTGEMINVRDALYNVTGRLRNNLFSNRMSNSHGTGTGTTKGTYTHHQSSVAMSHYPNQHNTNLTQAMDNLKLSSNSIDRPLTPGKWHLPMGQDISTGSTSVGRSAAIMSNMSVEILVPQSVIALVYGENGSKLTRLRQILGAKFVVHELRSGTSDHIVVISGTPNETQSAQSLLQAFILADQS</sequence>
<gene>
    <name evidence="5" type="ORF">LSAT_V11C100004960</name>
</gene>
<name>A0A9R1WNS8_LACSA</name>
<keyword evidence="2" id="KW-0694">RNA-binding</keyword>
<keyword evidence="1" id="KW-0677">Repeat</keyword>
<dbReference type="GO" id="GO:0005634">
    <property type="term" value="C:nucleus"/>
    <property type="evidence" value="ECO:0000318"/>
    <property type="project" value="GO_Central"/>
</dbReference>
<dbReference type="SUPFAM" id="SSF54791">
    <property type="entry name" value="Eukaryotic type KH-domain (KH-domain type I)"/>
    <property type="match status" value="3"/>
</dbReference>
<dbReference type="GO" id="GO:0003729">
    <property type="term" value="F:mRNA binding"/>
    <property type="evidence" value="ECO:0000318"/>
    <property type="project" value="GO_Central"/>
</dbReference>
<organism evidence="5 6">
    <name type="scientific">Lactuca sativa</name>
    <name type="common">Garden lettuce</name>
    <dbReference type="NCBI Taxonomy" id="4236"/>
    <lineage>
        <taxon>Eukaryota</taxon>
        <taxon>Viridiplantae</taxon>
        <taxon>Streptophyta</taxon>
        <taxon>Embryophyta</taxon>
        <taxon>Tracheophyta</taxon>
        <taxon>Spermatophyta</taxon>
        <taxon>Magnoliopsida</taxon>
        <taxon>eudicotyledons</taxon>
        <taxon>Gunneridae</taxon>
        <taxon>Pentapetalae</taxon>
        <taxon>asterids</taxon>
        <taxon>campanulids</taxon>
        <taxon>Asterales</taxon>
        <taxon>Asteraceae</taxon>
        <taxon>Cichorioideae</taxon>
        <taxon>Cichorieae</taxon>
        <taxon>Lactucinae</taxon>
        <taxon>Lactuca</taxon>
    </lineage>
</organism>
<comment type="caution">
    <text evidence="5">The sequence shown here is derived from an EMBL/GenBank/DDBJ whole genome shotgun (WGS) entry which is preliminary data.</text>
</comment>
<dbReference type="EMBL" id="NBSK02000001">
    <property type="protein sequence ID" value="KAJ0227039.1"/>
    <property type="molecule type" value="Genomic_DNA"/>
</dbReference>
<evidence type="ECO:0000259" key="4">
    <source>
        <dbReference type="SMART" id="SM00322"/>
    </source>
</evidence>
<dbReference type="InterPro" id="IPR036612">
    <property type="entry name" value="KH_dom_type_1_sf"/>
</dbReference>
<dbReference type="CDD" id="cd22460">
    <property type="entry name" value="KH-I_PEPPER_rpt2_like"/>
    <property type="match status" value="1"/>
</dbReference>
<dbReference type="AlphaFoldDB" id="A0A9R1WNS8"/>
<feature type="compositionally biased region" description="Low complexity" evidence="3">
    <location>
        <begin position="325"/>
        <end position="334"/>
    </location>
</feature>
<accession>A0A9R1WNS8</accession>
<dbReference type="InterPro" id="IPR004088">
    <property type="entry name" value="KH_dom_type_1"/>
</dbReference>
<protein>
    <recommendedName>
        <fullName evidence="4">K Homology domain-containing protein</fullName>
    </recommendedName>
</protein>
<feature type="domain" description="K Homology" evidence="4">
    <location>
        <begin position="139"/>
        <end position="209"/>
    </location>
</feature>
<dbReference type="SMART" id="SM00322">
    <property type="entry name" value="KH"/>
    <property type="match status" value="3"/>
</dbReference>
<evidence type="ECO:0000256" key="2">
    <source>
        <dbReference type="PROSITE-ProRule" id="PRU00117"/>
    </source>
</evidence>
<dbReference type="Pfam" id="PF00013">
    <property type="entry name" value="KH_1"/>
    <property type="match status" value="3"/>
</dbReference>
<feature type="region of interest" description="Disordered" evidence="3">
    <location>
        <begin position="314"/>
        <end position="334"/>
    </location>
</feature>
<dbReference type="PROSITE" id="PS50084">
    <property type="entry name" value="KH_TYPE_1"/>
    <property type="match status" value="3"/>
</dbReference>
<evidence type="ECO:0000256" key="3">
    <source>
        <dbReference type="SAM" id="MobiDB-lite"/>
    </source>
</evidence>
<evidence type="ECO:0000256" key="1">
    <source>
        <dbReference type="ARBA" id="ARBA00022737"/>
    </source>
</evidence>
<proteinExistence type="predicted"/>
<dbReference type="Proteomes" id="UP000235145">
    <property type="component" value="Unassembled WGS sequence"/>
</dbReference>
<feature type="domain" description="K Homology" evidence="4">
    <location>
        <begin position="397"/>
        <end position="467"/>
    </location>
</feature>
<dbReference type="InterPro" id="IPR004087">
    <property type="entry name" value="KH_dom"/>
</dbReference>
<evidence type="ECO:0000313" key="5">
    <source>
        <dbReference type="EMBL" id="KAJ0227039.1"/>
    </source>
</evidence>
<dbReference type="Gene3D" id="3.30.1370.10">
    <property type="entry name" value="K Homology domain, type 1"/>
    <property type="match status" value="3"/>
</dbReference>
<feature type="domain" description="K Homology" evidence="4">
    <location>
        <begin position="233"/>
        <end position="308"/>
    </location>
</feature>
<feature type="region of interest" description="Disordered" evidence="3">
    <location>
        <begin position="1"/>
        <end position="28"/>
    </location>
</feature>
<dbReference type="GO" id="GO:0005737">
    <property type="term" value="C:cytoplasm"/>
    <property type="evidence" value="ECO:0000318"/>
    <property type="project" value="GO_Central"/>
</dbReference>
<evidence type="ECO:0000313" key="6">
    <source>
        <dbReference type="Proteomes" id="UP000235145"/>
    </source>
</evidence>
<dbReference type="PANTHER" id="PTHR10288">
    <property type="entry name" value="KH DOMAIN CONTAINING RNA BINDING PROTEIN"/>
    <property type="match status" value="1"/>
</dbReference>
<reference evidence="5 6" key="1">
    <citation type="journal article" date="2017" name="Nat. Commun.">
        <title>Genome assembly with in vitro proximity ligation data and whole-genome triplication in lettuce.</title>
        <authorList>
            <person name="Reyes-Chin-Wo S."/>
            <person name="Wang Z."/>
            <person name="Yang X."/>
            <person name="Kozik A."/>
            <person name="Arikit S."/>
            <person name="Song C."/>
            <person name="Xia L."/>
            <person name="Froenicke L."/>
            <person name="Lavelle D.O."/>
            <person name="Truco M.J."/>
            <person name="Xia R."/>
            <person name="Zhu S."/>
            <person name="Xu C."/>
            <person name="Xu H."/>
            <person name="Xu X."/>
            <person name="Cox K."/>
            <person name="Korf I."/>
            <person name="Meyers B.C."/>
            <person name="Michelmore R.W."/>
        </authorList>
    </citation>
    <scope>NUCLEOTIDE SEQUENCE [LARGE SCALE GENOMIC DNA]</scope>
    <source>
        <strain evidence="6">cv. Salinas</strain>
        <tissue evidence="5">Seedlings</tissue>
    </source>
</reference>
<keyword evidence="6" id="KW-1185">Reference proteome</keyword>